<dbReference type="EMBL" id="CM010719">
    <property type="protein sequence ID" value="RZC60233.1"/>
    <property type="molecule type" value="Genomic_DNA"/>
</dbReference>
<dbReference type="AlphaFoldDB" id="A0A4Y7JGL0"/>
<proteinExistence type="predicted"/>
<sequence>MKPLLSTKESRGGDSNEEEKRVVDGVVQISVAFGSLKWLLLQLYLGPEMIVMMSGGVSGLSLWLVRSGGAVMPAMELVVQGMENRHFSHGFAA</sequence>
<keyword evidence="1" id="KW-1133">Transmembrane helix</keyword>
<dbReference type="Proteomes" id="UP000316621">
    <property type="component" value="Chromosome 5"/>
</dbReference>
<reference evidence="2 3" key="1">
    <citation type="journal article" date="2018" name="Science">
        <title>The opium poppy genome and morphinan production.</title>
        <authorList>
            <person name="Guo L."/>
            <person name="Winzer T."/>
            <person name="Yang X."/>
            <person name="Li Y."/>
            <person name="Ning Z."/>
            <person name="He Z."/>
            <person name="Teodor R."/>
            <person name="Lu Y."/>
            <person name="Bowser T.A."/>
            <person name="Graham I.A."/>
            <person name="Ye K."/>
        </authorList>
    </citation>
    <scope>NUCLEOTIDE SEQUENCE [LARGE SCALE GENOMIC DNA]</scope>
    <source>
        <strain evidence="3">cv. HN1</strain>
        <tissue evidence="2">Leaves</tissue>
    </source>
</reference>
<protein>
    <submittedName>
        <fullName evidence="2">Uncharacterized protein</fullName>
    </submittedName>
</protein>
<organism evidence="2 3">
    <name type="scientific">Papaver somniferum</name>
    <name type="common">Opium poppy</name>
    <dbReference type="NCBI Taxonomy" id="3469"/>
    <lineage>
        <taxon>Eukaryota</taxon>
        <taxon>Viridiplantae</taxon>
        <taxon>Streptophyta</taxon>
        <taxon>Embryophyta</taxon>
        <taxon>Tracheophyta</taxon>
        <taxon>Spermatophyta</taxon>
        <taxon>Magnoliopsida</taxon>
        <taxon>Ranunculales</taxon>
        <taxon>Papaveraceae</taxon>
        <taxon>Papaveroideae</taxon>
        <taxon>Papaver</taxon>
    </lineage>
</organism>
<name>A0A4Y7JGL0_PAPSO</name>
<keyword evidence="1" id="KW-0812">Transmembrane</keyword>
<evidence type="ECO:0000313" key="3">
    <source>
        <dbReference type="Proteomes" id="UP000316621"/>
    </source>
</evidence>
<keyword evidence="3" id="KW-1185">Reference proteome</keyword>
<dbReference type="Gramene" id="RZC60233">
    <property type="protein sequence ID" value="RZC60233"/>
    <property type="gene ID" value="C5167_021988"/>
</dbReference>
<feature type="transmembrane region" description="Helical" evidence="1">
    <location>
        <begin position="43"/>
        <end position="65"/>
    </location>
</feature>
<gene>
    <name evidence="2" type="ORF">C5167_021988</name>
</gene>
<accession>A0A4Y7JGL0</accession>
<evidence type="ECO:0000313" key="2">
    <source>
        <dbReference type="EMBL" id="RZC60233.1"/>
    </source>
</evidence>
<keyword evidence="1" id="KW-0472">Membrane</keyword>
<evidence type="ECO:0000256" key="1">
    <source>
        <dbReference type="SAM" id="Phobius"/>
    </source>
</evidence>